<name>A0A383DWB0_9ZZZZ</name>
<reference evidence="1" key="1">
    <citation type="submission" date="2018-05" db="EMBL/GenBank/DDBJ databases">
        <authorList>
            <person name="Lanie J.A."/>
            <person name="Ng W.-L."/>
            <person name="Kazmierczak K.M."/>
            <person name="Andrzejewski T.M."/>
            <person name="Davidsen T.M."/>
            <person name="Wayne K.J."/>
            <person name="Tettelin H."/>
            <person name="Glass J.I."/>
            <person name="Rusch D."/>
            <person name="Podicherti R."/>
            <person name="Tsui H.-C.T."/>
            <person name="Winkler M.E."/>
        </authorList>
    </citation>
    <scope>NUCLEOTIDE SEQUENCE</scope>
</reference>
<dbReference type="AlphaFoldDB" id="A0A383DWB0"/>
<feature type="non-terminal residue" evidence="1">
    <location>
        <position position="41"/>
    </location>
</feature>
<proteinExistence type="predicted"/>
<gene>
    <name evidence="1" type="ORF">METZ01_LOCUS501349</name>
</gene>
<dbReference type="EMBL" id="UINC01220535">
    <property type="protein sequence ID" value="SVE48495.1"/>
    <property type="molecule type" value="Genomic_DNA"/>
</dbReference>
<accession>A0A383DWB0</accession>
<organism evidence="1">
    <name type="scientific">marine metagenome</name>
    <dbReference type="NCBI Taxonomy" id="408172"/>
    <lineage>
        <taxon>unclassified sequences</taxon>
        <taxon>metagenomes</taxon>
        <taxon>ecological metagenomes</taxon>
    </lineage>
</organism>
<protein>
    <submittedName>
        <fullName evidence="1">Uncharacterized protein</fullName>
    </submittedName>
</protein>
<sequence>MGREGSVFRIACLGSSLFIEEVESQVTKQCPNCQNEISVSE</sequence>
<evidence type="ECO:0000313" key="1">
    <source>
        <dbReference type="EMBL" id="SVE48495.1"/>
    </source>
</evidence>